<feature type="transmembrane region" description="Helical" evidence="6">
    <location>
        <begin position="47"/>
        <end position="67"/>
    </location>
</feature>
<dbReference type="STRING" id="9986.ENSOCUP00000007842"/>
<dbReference type="GeneTree" id="ENSGT00940000162688"/>
<evidence type="ECO:0000256" key="3">
    <source>
        <dbReference type="ARBA" id="ARBA00022692"/>
    </source>
</evidence>
<evidence type="ECO:0000256" key="4">
    <source>
        <dbReference type="ARBA" id="ARBA00022989"/>
    </source>
</evidence>
<evidence type="ECO:0000256" key="5">
    <source>
        <dbReference type="ARBA" id="ARBA00023136"/>
    </source>
</evidence>
<proteinExistence type="inferred from homology"/>
<name>G1SWH7_RABIT</name>
<keyword evidence="5 6" id="KW-0472">Membrane</keyword>
<reference evidence="7" key="2">
    <citation type="submission" date="2025-08" db="UniProtKB">
        <authorList>
            <consortium name="Ensembl"/>
        </authorList>
    </citation>
    <scope>IDENTIFICATION</scope>
    <source>
        <strain evidence="7">Thorbecke</strain>
    </source>
</reference>
<dbReference type="Ensembl" id="ENSOCUT00000009080.4">
    <property type="protein sequence ID" value="ENSOCUP00000007842.4"/>
    <property type="gene ID" value="ENSOCUG00000009084.4"/>
</dbReference>
<reference evidence="7 8" key="1">
    <citation type="journal article" date="2011" name="Nature">
        <title>A high-resolution map of human evolutionary constraint using 29 mammals.</title>
        <authorList>
            <person name="Lindblad-Toh K."/>
            <person name="Garber M."/>
            <person name="Zuk O."/>
            <person name="Lin M.F."/>
            <person name="Parker B.J."/>
            <person name="Washietl S."/>
            <person name="Kheradpour P."/>
            <person name="Ernst J."/>
            <person name="Jordan G."/>
            <person name="Mauceli E."/>
            <person name="Ward L.D."/>
            <person name="Lowe C.B."/>
            <person name="Holloway A.K."/>
            <person name="Clamp M."/>
            <person name="Gnerre S."/>
            <person name="Alfoldi J."/>
            <person name="Beal K."/>
            <person name="Chang J."/>
            <person name="Clawson H."/>
            <person name="Cuff J."/>
            <person name="Di Palma F."/>
            <person name="Fitzgerald S."/>
            <person name="Flicek P."/>
            <person name="Guttman M."/>
            <person name="Hubisz M.J."/>
            <person name="Jaffe D.B."/>
            <person name="Jungreis I."/>
            <person name="Kent W.J."/>
            <person name="Kostka D."/>
            <person name="Lara M."/>
            <person name="Martins A.L."/>
            <person name="Massingham T."/>
            <person name="Moltke I."/>
            <person name="Raney B.J."/>
            <person name="Rasmussen M.D."/>
            <person name="Robinson J."/>
            <person name="Stark A."/>
            <person name="Vilella A.J."/>
            <person name="Wen J."/>
            <person name="Xie X."/>
            <person name="Zody M.C."/>
            <person name="Baldwin J."/>
            <person name="Bloom T."/>
            <person name="Chin C.W."/>
            <person name="Heiman D."/>
            <person name="Nicol R."/>
            <person name="Nusbaum C."/>
            <person name="Young S."/>
            <person name="Wilkinson J."/>
            <person name="Worley K.C."/>
            <person name="Kovar C.L."/>
            <person name="Muzny D.M."/>
            <person name="Gibbs R.A."/>
            <person name="Cree A."/>
            <person name="Dihn H.H."/>
            <person name="Fowler G."/>
            <person name="Jhangiani S."/>
            <person name="Joshi V."/>
            <person name="Lee S."/>
            <person name="Lewis L.R."/>
            <person name="Nazareth L.V."/>
            <person name="Okwuonu G."/>
            <person name="Santibanez J."/>
            <person name="Warren W.C."/>
            <person name="Mardis E.R."/>
            <person name="Weinstock G.M."/>
            <person name="Wilson R.K."/>
            <person name="Delehaunty K."/>
            <person name="Dooling D."/>
            <person name="Fronik C."/>
            <person name="Fulton L."/>
            <person name="Fulton B."/>
            <person name="Graves T."/>
            <person name="Minx P."/>
            <person name="Sodergren E."/>
            <person name="Birney E."/>
            <person name="Margulies E.H."/>
            <person name="Herrero J."/>
            <person name="Green E.D."/>
            <person name="Haussler D."/>
            <person name="Siepel A."/>
            <person name="Goldman N."/>
            <person name="Pollard K.S."/>
            <person name="Pedersen J.S."/>
            <person name="Lander E.S."/>
            <person name="Kellis M."/>
        </authorList>
    </citation>
    <scope>NUCLEOTIDE SEQUENCE [LARGE SCALE GENOMIC DNA]</scope>
    <source>
        <strain evidence="7 8">Thorbecke inbred</strain>
    </source>
</reference>
<evidence type="ECO:0000256" key="1">
    <source>
        <dbReference type="ARBA" id="ARBA00004141"/>
    </source>
</evidence>
<comment type="similarity">
    <text evidence="2">Belongs to the MS4A family.</text>
</comment>
<dbReference type="eggNOG" id="ENOG502SUQB">
    <property type="taxonomic scope" value="Eukaryota"/>
</dbReference>
<dbReference type="AlphaFoldDB" id="G1SWH7"/>
<reference evidence="7" key="3">
    <citation type="submission" date="2025-09" db="UniProtKB">
        <authorList>
            <consortium name="Ensembl"/>
        </authorList>
    </citation>
    <scope>IDENTIFICATION</scope>
    <source>
        <strain evidence="7">Thorbecke</strain>
    </source>
</reference>
<dbReference type="GO" id="GO:0007166">
    <property type="term" value="P:cell surface receptor signaling pathway"/>
    <property type="evidence" value="ECO:0007669"/>
    <property type="project" value="TreeGrafter"/>
</dbReference>
<dbReference type="InterPro" id="IPR030417">
    <property type="entry name" value="MS4A"/>
</dbReference>
<comment type="subcellular location">
    <subcellularLocation>
        <location evidence="1">Membrane</location>
        <topology evidence="1">Multi-pass membrane protein</topology>
    </subcellularLocation>
</comment>
<dbReference type="GO" id="GO:0005886">
    <property type="term" value="C:plasma membrane"/>
    <property type="evidence" value="ECO:0007669"/>
    <property type="project" value="TreeGrafter"/>
</dbReference>
<organism evidence="7 8">
    <name type="scientific">Oryctolagus cuniculus</name>
    <name type="common">Rabbit</name>
    <dbReference type="NCBI Taxonomy" id="9986"/>
    <lineage>
        <taxon>Eukaryota</taxon>
        <taxon>Metazoa</taxon>
        <taxon>Chordata</taxon>
        <taxon>Craniata</taxon>
        <taxon>Vertebrata</taxon>
        <taxon>Euteleostomi</taxon>
        <taxon>Mammalia</taxon>
        <taxon>Eutheria</taxon>
        <taxon>Euarchontoglires</taxon>
        <taxon>Glires</taxon>
        <taxon>Lagomorpha</taxon>
        <taxon>Leporidae</taxon>
        <taxon>Oryctolagus</taxon>
    </lineage>
</organism>
<sequence>MIPQPTTKESVVVLTASGINFPQTEKPKPTNQRQDSLKHYLKSEVKVTGAIQILSGVMVLSLGIILASASFSQHFTSVFSILLKSGYPFIGALCFILSGILSIITEKRSTKSLVHSSLAISILSVLSALLGFILLFINLAALGSASQQCEVNTTTIPHVSWFPYASYEEWDCYMAKTTLTGALSLMLIHTVLELFLAVLAAVLWWKQAHSDFPGSVLLLPQSYKNKYMSSKVAGGSGYEELMSS</sequence>
<dbReference type="Proteomes" id="UP000001811">
    <property type="component" value="Chromosome 1"/>
</dbReference>
<dbReference type="Pfam" id="PF04103">
    <property type="entry name" value="CD20"/>
    <property type="match status" value="1"/>
</dbReference>
<dbReference type="PaxDb" id="9986-ENSOCUP00000007842"/>
<evidence type="ECO:0000313" key="8">
    <source>
        <dbReference type="Proteomes" id="UP000001811"/>
    </source>
</evidence>
<feature type="transmembrane region" description="Helical" evidence="6">
    <location>
        <begin position="183"/>
        <end position="205"/>
    </location>
</feature>
<evidence type="ECO:0008006" key="9">
    <source>
        <dbReference type="Google" id="ProtNLM"/>
    </source>
</evidence>
<dbReference type="PANTHER" id="PTHR23320:SF135">
    <property type="entry name" value="MEMBRANE-SPANNING 4-DOMAINS SUBFAMILY A MEMBER 6A"/>
    <property type="match status" value="1"/>
</dbReference>
<dbReference type="FunCoup" id="G1SWH7">
    <property type="interactions" value="40"/>
</dbReference>
<accession>G1SWH7</accession>
<gene>
    <name evidence="7" type="primary">MS4A6A</name>
</gene>
<evidence type="ECO:0000313" key="7">
    <source>
        <dbReference type="Ensembl" id="ENSOCUP00000007842.4"/>
    </source>
</evidence>
<keyword evidence="3 6" id="KW-0812">Transmembrane</keyword>
<evidence type="ECO:0000256" key="2">
    <source>
        <dbReference type="ARBA" id="ARBA00009565"/>
    </source>
</evidence>
<dbReference type="EMBL" id="AAGW02038230">
    <property type="status" value="NOT_ANNOTATED_CDS"/>
    <property type="molecule type" value="Genomic_DNA"/>
</dbReference>
<keyword evidence="8" id="KW-1185">Reference proteome</keyword>
<dbReference type="GO" id="GO:0005802">
    <property type="term" value="C:trans-Golgi network"/>
    <property type="evidence" value="ECO:0007669"/>
    <property type="project" value="TreeGrafter"/>
</dbReference>
<dbReference type="InParanoid" id="G1SWH7"/>
<dbReference type="HOGENOM" id="CLU_089673_0_0_1"/>
<feature type="transmembrane region" description="Helical" evidence="6">
    <location>
        <begin position="117"/>
        <end position="137"/>
    </location>
</feature>
<dbReference type="PANTHER" id="PTHR23320">
    <property type="entry name" value="MEMBRANE-SPANNING 4-DOMAINS SUBFAMILY A MS4A -RELATED"/>
    <property type="match status" value="1"/>
</dbReference>
<evidence type="ECO:0000256" key="6">
    <source>
        <dbReference type="SAM" id="Phobius"/>
    </source>
</evidence>
<dbReference type="Bgee" id="ENSOCUG00000009084">
    <property type="expression patterns" value="Expressed in blood and 18 other cell types or tissues"/>
</dbReference>
<dbReference type="InterPro" id="IPR007237">
    <property type="entry name" value="CD20-like"/>
</dbReference>
<feature type="transmembrane region" description="Helical" evidence="6">
    <location>
        <begin position="87"/>
        <end position="105"/>
    </location>
</feature>
<keyword evidence="4 6" id="KW-1133">Transmembrane helix</keyword>
<protein>
    <recommendedName>
        <fullName evidence="9">Membrane spanning 4-domains A6A</fullName>
    </recommendedName>
</protein>